<feature type="transmembrane region" description="Helical" evidence="2">
    <location>
        <begin position="105"/>
        <end position="124"/>
    </location>
</feature>
<dbReference type="AlphaFoldDB" id="A0AAE0APH0"/>
<sequence length="352" mass="39850">MAEWNWVPNPNRRGAACSCWKLLINRTGRGVSHCSMNSIMLFLECFFSTLGPIEVVPNEPCQLGLREKDAAEILCFLFFLCVVILKLFLDLKRNPELCSSFERPTLSLFFIPFVIVILCTHYHLALCDGRPNSPALEPRAPVSVPPEPPVPPVPIVPPEVPWLDPPLMPDALRRVELQQRLSVYFIGRHDAAHLPQFLGTLEKQVLLEKRIESALVQDGYNPHRILENRSEIRGILFNHPTRAVALTERTLDAYINQIEINGTRQSIPYRRVSPKMPVPKSLGIRILLVRSSNVASKSAGIEWSSQTASKKQRDNARCEAKPDPDRDEKDRAIPKLDSHECFIESSVILIIF</sequence>
<keyword evidence="4" id="KW-1185">Reference proteome</keyword>
<feature type="transmembrane region" description="Helical" evidence="2">
    <location>
        <begin position="70"/>
        <end position="89"/>
    </location>
</feature>
<gene>
    <name evidence="3" type="ORF">Dsin_008843</name>
</gene>
<keyword evidence="2" id="KW-0812">Transmembrane</keyword>
<evidence type="ECO:0000313" key="4">
    <source>
        <dbReference type="Proteomes" id="UP001281410"/>
    </source>
</evidence>
<evidence type="ECO:0000256" key="2">
    <source>
        <dbReference type="SAM" id="Phobius"/>
    </source>
</evidence>
<comment type="caution">
    <text evidence="3">The sequence shown here is derived from an EMBL/GenBank/DDBJ whole genome shotgun (WGS) entry which is preliminary data.</text>
</comment>
<reference evidence="3" key="1">
    <citation type="journal article" date="2023" name="Plant J.">
        <title>Genome sequences and population genomics provide insights into the demographic history, inbreeding, and mutation load of two 'living fossil' tree species of Dipteronia.</title>
        <authorList>
            <person name="Feng Y."/>
            <person name="Comes H.P."/>
            <person name="Chen J."/>
            <person name="Zhu S."/>
            <person name="Lu R."/>
            <person name="Zhang X."/>
            <person name="Li P."/>
            <person name="Qiu J."/>
            <person name="Olsen K.M."/>
            <person name="Qiu Y."/>
        </authorList>
    </citation>
    <scope>NUCLEOTIDE SEQUENCE</scope>
    <source>
        <strain evidence="3">NBL</strain>
    </source>
</reference>
<dbReference type="Proteomes" id="UP001281410">
    <property type="component" value="Unassembled WGS sequence"/>
</dbReference>
<accession>A0AAE0APH0</accession>
<name>A0AAE0APH0_9ROSI</name>
<keyword evidence="2" id="KW-0472">Membrane</keyword>
<dbReference type="EMBL" id="JANJYJ010000003">
    <property type="protein sequence ID" value="KAK3221818.1"/>
    <property type="molecule type" value="Genomic_DNA"/>
</dbReference>
<protein>
    <submittedName>
        <fullName evidence="3">Uncharacterized protein</fullName>
    </submittedName>
</protein>
<evidence type="ECO:0000256" key="1">
    <source>
        <dbReference type="SAM" id="MobiDB-lite"/>
    </source>
</evidence>
<feature type="compositionally biased region" description="Basic and acidic residues" evidence="1">
    <location>
        <begin position="311"/>
        <end position="332"/>
    </location>
</feature>
<proteinExistence type="predicted"/>
<evidence type="ECO:0000313" key="3">
    <source>
        <dbReference type="EMBL" id="KAK3221818.1"/>
    </source>
</evidence>
<keyword evidence="2" id="KW-1133">Transmembrane helix</keyword>
<organism evidence="3 4">
    <name type="scientific">Dipteronia sinensis</name>
    <dbReference type="NCBI Taxonomy" id="43782"/>
    <lineage>
        <taxon>Eukaryota</taxon>
        <taxon>Viridiplantae</taxon>
        <taxon>Streptophyta</taxon>
        <taxon>Embryophyta</taxon>
        <taxon>Tracheophyta</taxon>
        <taxon>Spermatophyta</taxon>
        <taxon>Magnoliopsida</taxon>
        <taxon>eudicotyledons</taxon>
        <taxon>Gunneridae</taxon>
        <taxon>Pentapetalae</taxon>
        <taxon>rosids</taxon>
        <taxon>malvids</taxon>
        <taxon>Sapindales</taxon>
        <taxon>Sapindaceae</taxon>
        <taxon>Hippocastanoideae</taxon>
        <taxon>Acereae</taxon>
        <taxon>Dipteronia</taxon>
    </lineage>
</organism>
<feature type="region of interest" description="Disordered" evidence="1">
    <location>
        <begin position="300"/>
        <end position="332"/>
    </location>
</feature>